<dbReference type="Proteomes" id="UP001489004">
    <property type="component" value="Unassembled WGS sequence"/>
</dbReference>
<keyword evidence="6 9" id="KW-1133">Transmembrane helix</keyword>
<evidence type="ECO:0000256" key="3">
    <source>
        <dbReference type="ARBA" id="ARBA00022692"/>
    </source>
</evidence>
<comment type="caution">
    <text evidence="11">The sequence shown here is derived from an EMBL/GenBank/DDBJ whole genome shotgun (WGS) entry which is preliminary data.</text>
</comment>
<evidence type="ECO:0000256" key="6">
    <source>
        <dbReference type="ARBA" id="ARBA00022989"/>
    </source>
</evidence>
<dbReference type="InterPro" id="IPR013525">
    <property type="entry name" value="ABC2_TM"/>
</dbReference>
<dbReference type="SUPFAM" id="SSF52540">
    <property type="entry name" value="P-loop containing nucleoside triphosphate hydrolases"/>
    <property type="match status" value="1"/>
</dbReference>
<keyword evidence="4" id="KW-0547">Nucleotide-binding</keyword>
<keyword evidence="2" id="KW-0813">Transport</keyword>
<dbReference type="PANTHER" id="PTHR48041:SF125">
    <property type="entry name" value="ABC TRANSPORTER G FAMILY"/>
    <property type="match status" value="1"/>
</dbReference>
<evidence type="ECO:0000256" key="5">
    <source>
        <dbReference type="ARBA" id="ARBA00022840"/>
    </source>
</evidence>
<dbReference type="GO" id="GO:0016887">
    <property type="term" value="F:ATP hydrolysis activity"/>
    <property type="evidence" value="ECO:0007669"/>
    <property type="project" value="InterPro"/>
</dbReference>
<dbReference type="Pfam" id="PF19055">
    <property type="entry name" value="ABC2_membrane_7"/>
    <property type="match status" value="1"/>
</dbReference>
<dbReference type="PANTHER" id="PTHR48041">
    <property type="entry name" value="ABC TRANSPORTER G FAMILY MEMBER 28"/>
    <property type="match status" value="1"/>
</dbReference>
<accession>A0AAW1QGF2</accession>
<feature type="region of interest" description="Disordered" evidence="8">
    <location>
        <begin position="410"/>
        <end position="440"/>
    </location>
</feature>
<dbReference type="Gene3D" id="3.40.50.300">
    <property type="entry name" value="P-loop containing nucleotide triphosphate hydrolases"/>
    <property type="match status" value="1"/>
</dbReference>
<dbReference type="InterPro" id="IPR043926">
    <property type="entry name" value="ABCG_dom"/>
</dbReference>
<dbReference type="EMBL" id="JALJOR010000003">
    <property type="protein sequence ID" value="KAK9820397.1"/>
    <property type="molecule type" value="Genomic_DNA"/>
</dbReference>
<keyword evidence="12" id="KW-1185">Reference proteome</keyword>
<dbReference type="InterPro" id="IPR027417">
    <property type="entry name" value="P-loop_NTPase"/>
</dbReference>
<feature type="transmembrane region" description="Helical" evidence="9">
    <location>
        <begin position="594"/>
        <end position="619"/>
    </location>
</feature>
<feature type="transmembrane region" description="Helical" evidence="9">
    <location>
        <begin position="667"/>
        <end position="689"/>
    </location>
</feature>
<evidence type="ECO:0000313" key="12">
    <source>
        <dbReference type="Proteomes" id="UP001489004"/>
    </source>
</evidence>
<proteinExistence type="predicted"/>
<dbReference type="InterPro" id="IPR003593">
    <property type="entry name" value="AAA+_ATPase"/>
</dbReference>
<feature type="transmembrane region" description="Helical" evidence="9">
    <location>
        <begin position="521"/>
        <end position="539"/>
    </location>
</feature>
<evidence type="ECO:0000256" key="2">
    <source>
        <dbReference type="ARBA" id="ARBA00022448"/>
    </source>
</evidence>
<protein>
    <recommendedName>
        <fullName evidence="10">ABC transporter domain-containing protein</fullName>
    </recommendedName>
</protein>
<keyword evidence="3 9" id="KW-0812">Transmembrane</keyword>
<evidence type="ECO:0000256" key="8">
    <source>
        <dbReference type="SAM" id="MobiDB-lite"/>
    </source>
</evidence>
<evidence type="ECO:0000256" key="4">
    <source>
        <dbReference type="ARBA" id="ARBA00022741"/>
    </source>
</evidence>
<evidence type="ECO:0000256" key="9">
    <source>
        <dbReference type="SAM" id="Phobius"/>
    </source>
</evidence>
<feature type="transmembrane region" description="Helical" evidence="9">
    <location>
        <begin position="764"/>
        <end position="785"/>
    </location>
</feature>
<dbReference type="GO" id="GO:0016020">
    <property type="term" value="C:membrane"/>
    <property type="evidence" value="ECO:0007669"/>
    <property type="project" value="UniProtKB-SubCell"/>
</dbReference>
<dbReference type="InterPro" id="IPR050352">
    <property type="entry name" value="ABCG_transporters"/>
</dbReference>
<comment type="subcellular location">
    <subcellularLocation>
        <location evidence="1">Membrane</location>
        <topology evidence="1">Multi-pass membrane protein</topology>
    </subcellularLocation>
</comment>
<dbReference type="Pfam" id="PF01061">
    <property type="entry name" value="ABC2_membrane"/>
    <property type="match status" value="1"/>
</dbReference>
<evidence type="ECO:0000256" key="1">
    <source>
        <dbReference type="ARBA" id="ARBA00004141"/>
    </source>
</evidence>
<feature type="region of interest" description="Disordered" evidence="8">
    <location>
        <begin position="1"/>
        <end position="53"/>
    </location>
</feature>
<keyword evidence="7 9" id="KW-0472">Membrane</keyword>
<dbReference type="PROSITE" id="PS50893">
    <property type="entry name" value="ABC_TRANSPORTER_2"/>
    <property type="match status" value="1"/>
</dbReference>
<evidence type="ECO:0000256" key="7">
    <source>
        <dbReference type="ARBA" id="ARBA00023136"/>
    </source>
</evidence>
<feature type="compositionally biased region" description="Polar residues" evidence="8">
    <location>
        <begin position="19"/>
        <end position="30"/>
    </location>
</feature>
<reference evidence="11 12" key="1">
    <citation type="journal article" date="2024" name="Nat. Commun.">
        <title>Phylogenomics reveals the evolutionary origins of lichenization in chlorophyte algae.</title>
        <authorList>
            <person name="Puginier C."/>
            <person name="Libourel C."/>
            <person name="Otte J."/>
            <person name="Skaloud P."/>
            <person name="Haon M."/>
            <person name="Grisel S."/>
            <person name="Petersen M."/>
            <person name="Berrin J.G."/>
            <person name="Delaux P.M."/>
            <person name="Dal Grande F."/>
            <person name="Keller J."/>
        </authorList>
    </citation>
    <scope>NUCLEOTIDE SEQUENCE [LARGE SCALE GENOMIC DNA]</scope>
    <source>
        <strain evidence="11 12">SAG 2043</strain>
    </source>
</reference>
<evidence type="ECO:0000313" key="11">
    <source>
        <dbReference type="EMBL" id="KAK9820397.1"/>
    </source>
</evidence>
<dbReference type="GO" id="GO:0140359">
    <property type="term" value="F:ABC-type transporter activity"/>
    <property type="evidence" value="ECO:0007669"/>
    <property type="project" value="InterPro"/>
</dbReference>
<feature type="domain" description="ABC transporter" evidence="10">
    <location>
        <begin position="99"/>
        <end position="346"/>
    </location>
</feature>
<evidence type="ECO:0000259" key="10">
    <source>
        <dbReference type="PROSITE" id="PS50893"/>
    </source>
</evidence>
<organism evidence="11 12">
    <name type="scientific">[Myrmecia] bisecta</name>
    <dbReference type="NCBI Taxonomy" id="41462"/>
    <lineage>
        <taxon>Eukaryota</taxon>
        <taxon>Viridiplantae</taxon>
        <taxon>Chlorophyta</taxon>
        <taxon>core chlorophytes</taxon>
        <taxon>Trebouxiophyceae</taxon>
        <taxon>Trebouxiales</taxon>
        <taxon>Trebouxiaceae</taxon>
        <taxon>Myrmecia</taxon>
    </lineage>
</organism>
<dbReference type="AlphaFoldDB" id="A0AAW1QGF2"/>
<dbReference type="SMART" id="SM00382">
    <property type="entry name" value="AAA"/>
    <property type="match status" value="1"/>
</dbReference>
<dbReference type="Pfam" id="PF00005">
    <property type="entry name" value="ABC_tran"/>
    <property type="match status" value="1"/>
</dbReference>
<sequence length="792" mass="87503">MDRDEVTTVSEDYTPGHVFTNSRRSNSLGGTLSRPKLSGTDTPFDAEQTSRKGDVKLHIGSDDSSVEILEPIPEDNRLYLEYVSVNAWVPSVFNTPSLLPKLNFKRGQEKKDEQKSSMRQILFNITGCCRPGEVLALMGPSGSGKTSLLSVIGGRAQKMMIKEGEVTFNGSKLNKRLKRQIGYVLQDDLLYESLTVYETLYYAAMLRLPRKMTAEQKKERVMVVIKALGIESCKDTIIGGFFRKGISGGERKRVSIGHELLINPSIMLLDEPTSGLDSTTAMHLLSTLRQLAVGGRAICTTIHQPSSRLYQQLDKLLLLSKGHVMYYGRGSQADDWFDKLGYTLPYRVNVADFILDLSSADVYTDKRDGEQSRTFLIECAEAYSAKHPLDGYDPTTASTEVTQIRTALSAAPNSSALDGVPPAGKPAQPRYSTEQSGRPISPFQVASVETGTEASSSTDGEPVDEEVGAAAHRTLASSFKRRGVPQAAGNRWGASYPQQLKILFVRSVRTRRFQSLSKQDLIQFLVVGVLTGLFWLQRAGDDTLGAAQDTLGLLFFELLFLSFRTMFVALFTFPDEFKMLLKERASGMYRLSAFYFARTASDLPMDFSIPTLFIILVYFLGGLRYSASAFFANYFTVMLVALVSQSFGLLLGTAVMNPKTAQTIASILMLTFLLTGGYFVKSIPVWISWLKYLSFVYYGWGLLVHIEYAGRTIYSCPTATDSANGGVSQVNVADPASSPQCTPVSNLQSALGLGQPVDSMKWQAINACVLLGFLLFFRFLVYVMLRKKTSRV</sequence>
<name>A0AAW1QGF2_9CHLO</name>
<dbReference type="InterPro" id="IPR003439">
    <property type="entry name" value="ABC_transporter-like_ATP-bd"/>
</dbReference>
<feature type="transmembrane region" description="Helical" evidence="9">
    <location>
        <begin position="551"/>
        <end position="573"/>
    </location>
</feature>
<feature type="transmembrane region" description="Helical" evidence="9">
    <location>
        <begin position="631"/>
        <end position="655"/>
    </location>
</feature>
<dbReference type="GO" id="GO:0005524">
    <property type="term" value="F:ATP binding"/>
    <property type="evidence" value="ECO:0007669"/>
    <property type="project" value="UniProtKB-KW"/>
</dbReference>
<keyword evidence="5" id="KW-0067">ATP-binding</keyword>
<gene>
    <name evidence="11" type="ORF">WJX72_009913</name>
</gene>